<gene>
    <name evidence="1" type="ORF">F2Q70_00036158</name>
</gene>
<sequence length="152" mass="17318">MIAPYPLRRLDNRILEITQGPENRLGTRRLQLGPEGWALNPEVSSFLEYGLLESGDHFRNPEVIGEPGDSSLDPEIIVGTRRIVFGTLRLDRNSEVLPQILKSLLGTRRLSGNPETFQSRETRNELILIPELDPRYVLLGEICMLKGLWIWS</sequence>
<reference evidence="1" key="1">
    <citation type="submission" date="2019-12" db="EMBL/GenBank/DDBJ databases">
        <title>Genome sequencing and annotation of Brassica cretica.</title>
        <authorList>
            <person name="Studholme D.J."/>
            <person name="Sarris P.F."/>
        </authorList>
    </citation>
    <scope>NUCLEOTIDE SEQUENCE</scope>
    <source>
        <strain evidence="1">PFS-102/07</strain>
        <tissue evidence="1">Leaf</tissue>
    </source>
</reference>
<organism evidence="1">
    <name type="scientific">Brassica cretica</name>
    <name type="common">Mustard</name>
    <dbReference type="NCBI Taxonomy" id="69181"/>
    <lineage>
        <taxon>Eukaryota</taxon>
        <taxon>Viridiplantae</taxon>
        <taxon>Streptophyta</taxon>
        <taxon>Embryophyta</taxon>
        <taxon>Tracheophyta</taxon>
        <taxon>Spermatophyta</taxon>
        <taxon>Magnoliopsida</taxon>
        <taxon>eudicotyledons</taxon>
        <taxon>Gunneridae</taxon>
        <taxon>Pentapetalae</taxon>
        <taxon>rosids</taxon>
        <taxon>malvids</taxon>
        <taxon>Brassicales</taxon>
        <taxon>Brassicaceae</taxon>
        <taxon>Brassiceae</taxon>
        <taxon>Brassica</taxon>
    </lineage>
</organism>
<name>A0A8S9JSQ7_BRACR</name>
<dbReference type="EMBL" id="QGKY02000246">
    <property type="protein sequence ID" value="KAF2584476.1"/>
    <property type="molecule type" value="Genomic_DNA"/>
</dbReference>
<accession>A0A8S9JSQ7</accession>
<proteinExistence type="predicted"/>
<evidence type="ECO:0000313" key="1">
    <source>
        <dbReference type="EMBL" id="KAF2584476.1"/>
    </source>
</evidence>
<protein>
    <submittedName>
        <fullName evidence="1">Uncharacterized protein</fullName>
    </submittedName>
</protein>
<dbReference type="AlphaFoldDB" id="A0A8S9JSQ7"/>
<comment type="caution">
    <text evidence="1">The sequence shown here is derived from an EMBL/GenBank/DDBJ whole genome shotgun (WGS) entry which is preliminary data.</text>
</comment>